<dbReference type="Proteomes" id="UP001152561">
    <property type="component" value="Unassembled WGS sequence"/>
</dbReference>
<feature type="region of interest" description="Disordered" evidence="1">
    <location>
        <begin position="186"/>
        <end position="214"/>
    </location>
</feature>
<feature type="compositionally biased region" description="Polar residues" evidence="1">
    <location>
        <begin position="258"/>
        <end position="269"/>
    </location>
</feature>
<evidence type="ECO:0000313" key="2">
    <source>
        <dbReference type="EMBL" id="KAJ8551615.1"/>
    </source>
</evidence>
<accession>A0A9Q1M5S7</accession>
<proteinExistence type="predicted"/>
<dbReference type="AlphaFoldDB" id="A0A9Q1M5S7"/>
<feature type="compositionally biased region" description="Low complexity" evidence="1">
    <location>
        <begin position="234"/>
        <end position="245"/>
    </location>
</feature>
<dbReference type="EMBL" id="JAJAGQ010000010">
    <property type="protein sequence ID" value="KAJ8551615.1"/>
    <property type="molecule type" value="Genomic_DNA"/>
</dbReference>
<sequence length="295" mass="32242">MVGAFPLDRELPASSLHLTEWSTKESMDVLETFSSKVFNTTILVLKSSTHSKEAAATCPKGSNDGLTTWGFPRSGFGEVRLRSSYVTTRIDDVLVIEPYSPHRFSGQFGFSQDLPGDLIERTYDGTLQELVQLGNSCTRFSSSSTVIISPRPAWPLMTRRYTDWWSAGRASLVGHTKIILKCSKRNDTHAPSKVRHPQPKDRIKPSSSFVKSKTSQLSFKSSTSKGVLIGAKPLSSTSKLSSTPSMVSDNTCKRKDPPTSSENNTGNMSTEVLCNDETLIPLSVDEALVIDGATS</sequence>
<comment type="caution">
    <text evidence="2">The sequence shown here is derived from an EMBL/GenBank/DDBJ whole genome shotgun (WGS) entry which is preliminary data.</text>
</comment>
<gene>
    <name evidence="2" type="ORF">K7X08_021630</name>
</gene>
<feature type="compositionally biased region" description="Polar residues" evidence="1">
    <location>
        <begin position="205"/>
        <end position="214"/>
    </location>
</feature>
<dbReference type="OrthoDB" id="1642709at2759"/>
<feature type="region of interest" description="Disordered" evidence="1">
    <location>
        <begin position="234"/>
        <end position="269"/>
    </location>
</feature>
<evidence type="ECO:0000313" key="3">
    <source>
        <dbReference type="Proteomes" id="UP001152561"/>
    </source>
</evidence>
<organism evidence="2 3">
    <name type="scientific">Anisodus acutangulus</name>
    <dbReference type="NCBI Taxonomy" id="402998"/>
    <lineage>
        <taxon>Eukaryota</taxon>
        <taxon>Viridiplantae</taxon>
        <taxon>Streptophyta</taxon>
        <taxon>Embryophyta</taxon>
        <taxon>Tracheophyta</taxon>
        <taxon>Spermatophyta</taxon>
        <taxon>Magnoliopsida</taxon>
        <taxon>eudicotyledons</taxon>
        <taxon>Gunneridae</taxon>
        <taxon>Pentapetalae</taxon>
        <taxon>asterids</taxon>
        <taxon>lamiids</taxon>
        <taxon>Solanales</taxon>
        <taxon>Solanaceae</taxon>
        <taxon>Solanoideae</taxon>
        <taxon>Hyoscyameae</taxon>
        <taxon>Anisodus</taxon>
    </lineage>
</organism>
<dbReference type="PANTHER" id="PTHR36607:SF24">
    <property type="entry name" value="AMINOTRANSFERASE-LIKE PLANT MOBILE DOMAIN-CONTAINING PROTEIN"/>
    <property type="match status" value="1"/>
</dbReference>
<name>A0A9Q1M5S7_9SOLA</name>
<keyword evidence="3" id="KW-1185">Reference proteome</keyword>
<evidence type="ECO:0000256" key="1">
    <source>
        <dbReference type="SAM" id="MobiDB-lite"/>
    </source>
</evidence>
<dbReference type="PANTHER" id="PTHR36607">
    <property type="entry name" value="1,2-DIHYDROXY-3-KETO-5-METHYLTHIOPENTENE DIOXYGENASE 4"/>
    <property type="match status" value="1"/>
</dbReference>
<protein>
    <submittedName>
        <fullName evidence="2">Uncharacterized protein</fullName>
    </submittedName>
</protein>
<reference evidence="3" key="1">
    <citation type="journal article" date="2023" name="Proc. Natl. Acad. Sci. U.S.A.">
        <title>Genomic and structural basis for evolution of tropane alkaloid biosynthesis.</title>
        <authorList>
            <person name="Wanga Y.-J."/>
            <person name="Taina T."/>
            <person name="Yua J.-Y."/>
            <person name="Lia J."/>
            <person name="Xua B."/>
            <person name="Chenc J."/>
            <person name="D'Auriad J.C."/>
            <person name="Huanga J.-P."/>
            <person name="Huanga S.-X."/>
        </authorList>
    </citation>
    <scope>NUCLEOTIDE SEQUENCE [LARGE SCALE GENOMIC DNA]</scope>
    <source>
        <strain evidence="3">cv. KIB-2019</strain>
    </source>
</reference>